<accession>A0A395LIU7</accession>
<dbReference type="InterPro" id="IPR018964">
    <property type="entry name" value="Phage_phiJL001_Gp84_C"/>
</dbReference>
<dbReference type="InterPro" id="IPR011928">
    <property type="entry name" value="Phage_phiJL001_Gp84"/>
</dbReference>
<sequence>MSAPAGEDRLDTRAFFWRIERRDGVALGFTSHDRDLQLDWLALRAAPGIRPAALRSTTDVTRDDAQMEGALTHDAISARDLAAGRFDGAAVSVGTIDWQSGEAEVLFRGAIGQTEAEEDGFSAELRSLKSALEFDPVPRTSPGCRARFCGPGCNLSPARFQREASVAALDRSTDSVTFEGIAAGDVLFGGLRWLDGPATGLRHAIIAQEDGALVLDGAIPQGVGADTRAQLREGCDRTIATCSTRFGNAVNFRGEPFLPGNDLVARYPSRS</sequence>
<feature type="domain" description="Bacteriophage phiJL001 Gp84 C-terminal" evidence="1">
    <location>
        <begin position="188"/>
        <end position="262"/>
    </location>
</feature>
<dbReference type="Pfam" id="PF09356">
    <property type="entry name" value="Phage_BR0599"/>
    <property type="match status" value="1"/>
</dbReference>
<comment type="caution">
    <text evidence="2">The sequence shown here is derived from an EMBL/GenBank/DDBJ whole genome shotgun (WGS) entry which is preliminary data.</text>
</comment>
<evidence type="ECO:0000313" key="3">
    <source>
        <dbReference type="Proteomes" id="UP000254101"/>
    </source>
</evidence>
<dbReference type="RefSeq" id="WP_115490808.1">
    <property type="nucleotide sequence ID" value="NZ_JACHWW010000001.1"/>
</dbReference>
<reference evidence="2 3" key="1">
    <citation type="submission" date="2018-07" db="EMBL/GenBank/DDBJ databases">
        <title>Erythrobacter nanhaiensis sp. nov., a novel member of the genus Erythrobacter isolated from the South China Sea.</title>
        <authorList>
            <person name="Chen X."/>
            <person name="Liu J."/>
        </authorList>
    </citation>
    <scope>NUCLEOTIDE SEQUENCE [LARGE SCALE GENOMIC DNA]</scope>
    <source>
        <strain evidence="2 3">S-5</strain>
    </source>
</reference>
<dbReference type="NCBIfam" id="TIGR02218">
    <property type="entry name" value="phg_TIGR02218"/>
    <property type="match status" value="1"/>
</dbReference>
<protein>
    <submittedName>
        <fullName evidence="2">DUF2163 domain-containing protein</fullName>
    </submittedName>
</protein>
<organism evidence="2 3">
    <name type="scientific">Alteriqipengyuania lutimaris</name>
    <dbReference type="NCBI Taxonomy" id="1538146"/>
    <lineage>
        <taxon>Bacteria</taxon>
        <taxon>Pseudomonadati</taxon>
        <taxon>Pseudomonadota</taxon>
        <taxon>Alphaproteobacteria</taxon>
        <taxon>Sphingomonadales</taxon>
        <taxon>Erythrobacteraceae</taxon>
        <taxon>Alteriqipengyuania</taxon>
    </lineage>
</organism>
<dbReference type="AlphaFoldDB" id="A0A395LIU7"/>
<dbReference type="EMBL" id="QRBB01000001">
    <property type="protein sequence ID" value="RDS76579.1"/>
    <property type="molecule type" value="Genomic_DNA"/>
</dbReference>
<evidence type="ECO:0000259" key="1">
    <source>
        <dbReference type="Pfam" id="PF09356"/>
    </source>
</evidence>
<dbReference type="Pfam" id="PF09931">
    <property type="entry name" value="Phage_phiJL001_Gp84_N"/>
    <property type="match status" value="1"/>
</dbReference>
<dbReference type="Proteomes" id="UP000254101">
    <property type="component" value="Unassembled WGS sequence"/>
</dbReference>
<dbReference type="OrthoDB" id="1633386at2"/>
<proteinExistence type="predicted"/>
<gene>
    <name evidence="2" type="ORF">DL238_02480</name>
</gene>
<keyword evidence="3" id="KW-1185">Reference proteome</keyword>
<evidence type="ECO:0000313" key="2">
    <source>
        <dbReference type="EMBL" id="RDS76579.1"/>
    </source>
</evidence>
<name>A0A395LIU7_9SPHN</name>